<dbReference type="PANTHER" id="PTHR42812:SF5">
    <property type="entry name" value="ENDO-ARABINASE"/>
    <property type="match status" value="1"/>
</dbReference>
<reference evidence="8 9" key="1">
    <citation type="submission" date="2019-06" db="EMBL/GenBank/DDBJ databases">
        <title>Sorghum-associated microbial communities from plants grown in Nebraska, USA.</title>
        <authorList>
            <person name="Schachtman D."/>
        </authorList>
    </citation>
    <scope>NUCLEOTIDE SEQUENCE [LARGE SCALE GENOMIC DNA]</scope>
    <source>
        <strain evidence="8 9">1209</strain>
    </source>
</reference>
<dbReference type="SUPFAM" id="SSF75005">
    <property type="entry name" value="Arabinanase/levansucrase/invertase"/>
    <property type="match status" value="1"/>
</dbReference>
<name>A0A561P3J2_9BACT</name>
<dbReference type="PANTHER" id="PTHR42812">
    <property type="entry name" value="BETA-XYLOSIDASE"/>
    <property type="match status" value="1"/>
</dbReference>
<dbReference type="RefSeq" id="WP_145674786.1">
    <property type="nucleotide sequence ID" value="NZ_VIWO01000014.1"/>
</dbReference>
<dbReference type="GO" id="GO:0005975">
    <property type="term" value="P:carbohydrate metabolic process"/>
    <property type="evidence" value="ECO:0007669"/>
    <property type="project" value="InterPro"/>
</dbReference>
<evidence type="ECO:0000256" key="3">
    <source>
        <dbReference type="ARBA" id="ARBA00023295"/>
    </source>
</evidence>
<dbReference type="GO" id="GO:0004553">
    <property type="term" value="F:hydrolase activity, hydrolyzing O-glycosyl compounds"/>
    <property type="evidence" value="ECO:0007669"/>
    <property type="project" value="InterPro"/>
</dbReference>
<feature type="signal peptide" evidence="7">
    <location>
        <begin position="1"/>
        <end position="20"/>
    </location>
</feature>
<keyword evidence="9" id="KW-1185">Reference proteome</keyword>
<dbReference type="EMBL" id="VIWO01000014">
    <property type="protein sequence ID" value="TWF32657.1"/>
    <property type="molecule type" value="Genomic_DNA"/>
</dbReference>
<proteinExistence type="inferred from homology"/>
<dbReference type="Gene3D" id="2.60.120.200">
    <property type="match status" value="1"/>
</dbReference>
<keyword evidence="2 6" id="KW-0378">Hydrolase</keyword>
<keyword evidence="7" id="KW-0732">Signal</keyword>
<evidence type="ECO:0000256" key="2">
    <source>
        <dbReference type="ARBA" id="ARBA00022801"/>
    </source>
</evidence>
<dbReference type="AlphaFoldDB" id="A0A561P3J2"/>
<dbReference type="InterPro" id="IPR023296">
    <property type="entry name" value="Glyco_hydro_beta-prop_sf"/>
</dbReference>
<evidence type="ECO:0000256" key="5">
    <source>
        <dbReference type="PIRSR" id="PIRSR606710-2"/>
    </source>
</evidence>
<evidence type="ECO:0000313" key="8">
    <source>
        <dbReference type="EMBL" id="TWF32657.1"/>
    </source>
</evidence>
<keyword evidence="3 6" id="KW-0326">Glycosidase</keyword>
<accession>A0A561P3J2</accession>
<dbReference type="Proteomes" id="UP000320811">
    <property type="component" value="Unassembled WGS sequence"/>
</dbReference>
<gene>
    <name evidence="8" type="ORF">FHW36_11434</name>
</gene>
<comment type="caution">
    <text evidence="8">The sequence shown here is derived from an EMBL/GenBank/DDBJ whole genome shotgun (WGS) entry which is preliminary data.</text>
</comment>
<feature type="site" description="Important for catalytic activity, responsible for pKa modulation of the active site Glu and correct orientation of both the proton donor and substrate" evidence="5">
    <location>
        <position position="140"/>
    </location>
</feature>
<dbReference type="InterPro" id="IPR051795">
    <property type="entry name" value="Glycosyl_Hydrlase_43"/>
</dbReference>
<dbReference type="CDD" id="cd08999">
    <property type="entry name" value="GH43_ABN-like"/>
    <property type="match status" value="1"/>
</dbReference>
<dbReference type="Pfam" id="PF04616">
    <property type="entry name" value="Glyco_hydro_43"/>
    <property type="match status" value="1"/>
</dbReference>
<evidence type="ECO:0000256" key="7">
    <source>
        <dbReference type="SAM" id="SignalP"/>
    </source>
</evidence>
<evidence type="ECO:0000256" key="4">
    <source>
        <dbReference type="PIRSR" id="PIRSR606710-1"/>
    </source>
</evidence>
<protein>
    <submittedName>
        <fullName evidence="8">Beta-xylosidase</fullName>
    </submittedName>
</protein>
<feature type="active site" description="Proton acceptor" evidence="4">
    <location>
        <position position="33"/>
    </location>
</feature>
<feature type="chain" id="PRO_5021946501" evidence="7">
    <location>
        <begin position="21"/>
        <end position="500"/>
    </location>
</feature>
<evidence type="ECO:0000313" key="9">
    <source>
        <dbReference type="Proteomes" id="UP000320811"/>
    </source>
</evidence>
<dbReference type="Gene3D" id="2.115.10.20">
    <property type="entry name" value="Glycosyl hydrolase domain, family 43"/>
    <property type="match status" value="1"/>
</dbReference>
<feature type="active site" description="Proton donor" evidence="4">
    <location>
        <position position="195"/>
    </location>
</feature>
<dbReference type="InterPro" id="IPR006710">
    <property type="entry name" value="Glyco_hydro_43"/>
</dbReference>
<dbReference type="OrthoDB" id="9801455at2"/>
<evidence type="ECO:0000256" key="6">
    <source>
        <dbReference type="RuleBase" id="RU361187"/>
    </source>
</evidence>
<sequence length="500" mass="56264">MKSIVITLSLVLSCITLLLAQERSANIPGDFADPSILRQGDQYYAIGTSSEWGPQFPIFRSTNLRQWKQTGFLFDQAPTWTVGSFWAPEYFYHHNTYFVYYTARRKSDGISCIGVATSAYPDHGFKDHGILIEYGREAIDAFVFDDNGQLYITWKAYGLDKRPIEILGSKLAPDGLSLVGQPFTLLKDNERKGMEGQSILKKDNFYYLFYSAGACCGADCSYHVNVARSSTITGPYTDYQNNPVLTDGGNWKCPGHGTFVQDAQGATFYLYHAYNKHSNVFTGREGLISALSWNVGQWPVFSSSTALENQSPLTTYHYDFAHVNNDIFWQWDFRNMQPLYRYANGKLHLSGKYSIQNPSGIALTLRPYSAAYDISTAVVNHNTASKGLVVYGDAGAAAGIAVSGNKVIFWISKEGKRVVLNEQSITDTNSPVYLKLSVFPDFTCRVYWKQGQIWNELTSGKQPYAIGFLPQWDRAPRPGLSFIGEEKEEAVFSFFEIRYR</sequence>
<evidence type="ECO:0000256" key="1">
    <source>
        <dbReference type="ARBA" id="ARBA00009865"/>
    </source>
</evidence>
<comment type="similarity">
    <text evidence="1 6">Belongs to the glycosyl hydrolase 43 family.</text>
</comment>
<organism evidence="8 9">
    <name type="scientific">Chitinophaga polysaccharea</name>
    <dbReference type="NCBI Taxonomy" id="1293035"/>
    <lineage>
        <taxon>Bacteria</taxon>
        <taxon>Pseudomonadati</taxon>
        <taxon>Bacteroidota</taxon>
        <taxon>Chitinophagia</taxon>
        <taxon>Chitinophagales</taxon>
        <taxon>Chitinophagaceae</taxon>
        <taxon>Chitinophaga</taxon>
    </lineage>
</organism>